<keyword evidence="7 12" id="KW-0863">Zinc-finger</keyword>
<reference evidence="17 18" key="1">
    <citation type="submission" date="2016-10" db="EMBL/GenBank/DDBJ databases">
        <authorList>
            <person name="de Groot N.N."/>
        </authorList>
    </citation>
    <scope>NUCLEOTIDE SEQUENCE [LARGE SCALE GENOMIC DNA]</scope>
    <source>
        <strain evidence="17 18">DSM 2784</strain>
    </source>
</reference>
<evidence type="ECO:0000256" key="14">
    <source>
        <dbReference type="PIRSR" id="PIRSR002811-1"/>
    </source>
</evidence>
<keyword evidence="1 12" id="KW-0240">DNA-directed RNA polymerase</keyword>
<dbReference type="InterPro" id="IPR019475">
    <property type="entry name" value="DNA_primase_DnaB-bd"/>
</dbReference>
<dbReference type="PANTHER" id="PTHR30313:SF2">
    <property type="entry name" value="DNA PRIMASE"/>
    <property type="match status" value="1"/>
</dbReference>
<keyword evidence="15" id="KW-0175">Coiled coil</keyword>
<dbReference type="InterPro" id="IPR037068">
    <property type="entry name" value="DNA_primase_core_N_sf"/>
</dbReference>
<dbReference type="NCBIfam" id="TIGR01391">
    <property type="entry name" value="dnaG"/>
    <property type="match status" value="1"/>
</dbReference>
<dbReference type="Proteomes" id="UP000199208">
    <property type="component" value="Unassembled WGS sequence"/>
</dbReference>
<dbReference type="InterPro" id="IPR002694">
    <property type="entry name" value="Znf_CHC2"/>
</dbReference>
<evidence type="ECO:0000256" key="10">
    <source>
        <dbReference type="ARBA" id="ARBA00023125"/>
    </source>
</evidence>
<dbReference type="Pfam" id="PF01807">
    <property type="entry name" value="Zn_ribbon_DnaG"/>
    <property type="match status" value="1"/>
</dbReference>
<dbReference type="FunFam" id="3.40.1360.10:FF:000002">
    <property type="entry name" value="DNA primase"/>
    <property type="match status" value="1"/>
</dbReference>
<evidence type="ECO:0000256" key="13">
    <source>
        <dbReference type="PIRNR" id="PIRNR002811"/>
    </source>
</evidence>
<dbReference type="Pfam" id="PF13155">
    <property type="entry name" value="Toprim_2"/>
    <property type="match status" value="1"/>
</dbReference>
<evidence type="ECO:0000256" key="8">
    <source>
        <dbReference type="ARBA" id="ARBA00022833"/>
    </source>
</evidence>
<keyword evidence="4 12" id="KW-0548">Nucleotidyltransferase</keyword>
<keyword evidence="18" id="KW-1185">Reference proteome</keyword>
<accession>A0A1G5RSS6</accession>
<evidence type="ECO:0000256" key="6">
    <source>
        <dbReference type="ARBA" id="ARBA00022723"/>
    </source>
</evidence>
<evidence type="ECO:0000259" key="16">
    <source>
        <dbReference type="PROSITE" id="PS50880"/>
    </source>
</evidence>
<dbReference type="SMART" id="SM00493">
    <property type="entry name" value="TOPRIM"/>
    <property type="match status" value="1"/>
</dbReference>
<dbReference type="PANTHER" id="PTHR30313">
    <property type="entry name" value="DNA PRIMASE"/>
    <property type="match status" value="1"/>
</dbReference>
<dbReference type="FunFam" id="3.90.580.10:FF:000001">
    <property type="entry name" value="DNA primase"/>
    <property type="match status" value="1"/>
</dbReference>
<comment type="domain">
    <text evidence="12">Contains an N-terminal zinc-binding domain, a central core domain that contains the primase activity, and a C-terminal DnaB-binding domain.</text>
</comment>
<dbReference type="CDD" id="cd03364">
    <property type="entry name" value="TOPRIM_DnaG_primases"/>
    <property type="match status" value="1"/>
</dbReference>
<dbReference type="InterPro" id="IPR006171">
    <property type="entry name" value="TOPRIM_dom"/>
</dbReference>
<evidence type="ECO:0000256" key="15">
    <source>
        <dbReference type="SAM" id="Coils"/>
    </source>
</evidence>
<proteinExistence type="inferred from homology"/>
<dbReference type="SMART" id="SM00400">
    <property type="entry name" value="ZnF_CHCC"/>
    <property type="match status" value="1"/>
</dbReference>
<dbReference type="AlphaFoldDB" id="A0A1G5RSS6"/>
<feature type="zinc finger region" description="CHC2-type" evidence="12 14">
    <location>
        <begin position="39"/>
        <end position="63"/>
    </location>
</feature>
<protein>
    <recommendedName>
        <fullName evidence="12 13">DNA primase</fullName>
        <ecNumber evidence="12">2.7.7.101</ecNumber>
    </recommendedName>
</protein>
<dbReference type="OrthoDB" id="9803773at2"/>
<keyword evidence="11 12" id="KW-0804">Transcription</keyword>
<dbReference type="Pfam" id="PF10410">
    <property type="entry name" value="DnaB_bind"/>
    <property type="match status" value="1"/>
</dbReference>
<comment type="function">
    <text evidence="12 13">RNA polymerase that catalyzes the synthesis of short RNA molecules used as primers for DNA polymerase during DNA replication.</text>
</comment>
<comment type="similarity">
    <text evidence="12 13">Belongs to the DnaG primase family.</text>
</comment>
<comment type="cofactor">
    <cofactor evidence="12 13 14">
        <name>Zn(2+)</name>
        <dbReference type="ChEBI" id="CHEBI:29105"/>
    </cofactor>
    <text evidence="12 13 14">Binds 1 zinc ion per monomer.</text>
</comment>
<dbReference type="Pfam" id="PF08275">
    <property type="entry name" value="DNAG_N"/>
    <property type="match status" value="1"/>
</dbReference>
<keyword evidence="9" id="KW-0460">Magnesium</keyword>
<keyword evidence="3 12" id="KW-0808">Transferase</keyword>
<comment type="subunit">
    <text evidence="12">Monomer. Interacts with DnaB.</text>
</comment>
<gene>
    <name evidence="12" type="primary">dnaG</name>
    <name evidence="17" type="ORF">SAMN03080599_00588</name>
</gene>
<feature type="coiled-coil region" evidence="15">
    <location>
        <begin position="549"/>
        <end position="599"/>
    </location>
</feature>
<dbReference type="InterPro" id="IPR034151">
    <property type="entry name" value="TOPRIM_DnaG_bac"/>
</dbReference>
<dbReference type="GO" id="GO:0008270">
    <property type="term" value="F:zinc ion binding"/>
    <property type="evidence" value="ECO:0007669"/>
    <property type="project" value="UniProtKB-UniRule"/>
</dbReference>
<evidence type="ECO:0000256" key="2">
    <source>
        <dbReference type="ARBA" id="ARBA00022515"/>
    </source>
</evidence>
<dbReference type="SUPFAM" id="SSF57783">
    <property type="entry name" value="Zinc beta-ribbon"/>
    <property type="match status" value="1"/>
</dbReference>
<keyword evidence="5 12" id="KW-0235">DNA replication</keyword>
<dbReference type="GO" id="GO:0000428">
    <property type="term" value="C:DNA-directed RNA polymerase complex"/>
    <property type="evidence" value="ECO:0007669"/>
    <property type="project" value="UniProtKB-KW"/>
</dbReference>
<dbReference type="PROSITE" id="PS50880">
    <property type="entry name" value="TOPRIM"/>
    <property type="match status" value="1"/>
</dbReference>
<dbReference type="GO" id="GO:0006269">
    <property type="term" value="P:DNA replication, synthesis of primer"/>
    <property type="evidence" value="ECO:0007669"/>
    <property type="project" value="UniProtKB-UniRule"/>
</dbReference>
<evidence type="ECO:0000256" key="11">
    <source>
        <dbReference type="ARBA" id="ARBA00023163"/>
    </source>
</evidence>
<evidence type="ECO:0000256" key="3">
    <source>
        <dbReference type="ARBA" id="ARBA00022679"/>
    </source>
</evidence>
<sequence>MSKYTNDVAEALLERVDIVDLIGRYVQLKQTGRNHKGLCPFHNEKTPSFIVSEDKQLYHCFGCGAGGNAIGFYMAIESLDFIDAVEALAERYGLDLDRYRTQNSVQEQETASLKKTLYQINREAAVFYLKKLKEDPVAQAYLKRRGIDALTARRFGLGFAPDAWQPLTDHFDPRQIPDLLKVGLVDQRKNGNGYYDKFRNRLIFPIQDQRQNIIGFGGRAIGDEMPKYLNSPESVIFSKGTAFYGILQAKEALSKLRSVIIVEGYMDVIMLHQAGISNVVATLGTAMTEAHARVLDRYVDEVTLCFDGDEAGRKAALRGVSLLKGMKAKLKVLTLPVGQDPDDFVRMNGAEAFRKLVQDAVSSTAFLIQAAKYKYNLNAPNEKLEYLKNAAMIIRGLDSDVEKSYYIDYVAKDQSYDVNAIYREVYGHSKSRPSYENKKQFEKVAIDTTHYNAMLELEKKMLEIAIRGKTAFELVCSELDLEQLTNKEFKALFKCLELYYRVYDAVAHEDVAEMFDVETAVRFDQLARQSIVNDNLAREAMVTRIHYKLAKLDAQIEALRAEREKLEEPREKALSQAEVTQLKLVLIRKEMELKKMKAEAVKERDSLRGGTSIG</sequence>
<keyword evidence="2 12" id="KW-0639">Primosome</keyword>
<dbReference type="GO" id="GO:0003677">
    <property type="term" value="F:DNA binding"/>
    <property type="evidence" value="ECO:0007669"/>
    <property type="project" value="UniProtKB-KW"/>
</dbReference>
<dbReference type="GO" id="GO:1990077">
    <property type="term" value="C:primosome complex"/>
    <property type="evidence" value="ECO:0007669"/>
    <property type="project" value="UniProtKB-KW"/>
</dbReference>
<evidence type="ECO:0000313" key="18">
    <source>
        <dbReference type="Proteomes" id="UP000199208"/>
    </source>
</evidence>
<evidence type="ECO:0000256" key="12">
    <source>
        <dbReference type="HAMAP-Rule" id="MF_00974"/>
    </source>
</evidence>
<dbReference type="RefSeq" id="WP_092589385.1">
    <property type="nucleotide sequence ID" value="NZ_FMWL01000002.1"/>
</dbReference>
<evidence type="ECO:0000256" key="7">
    <source>
        <dbReference type="ARBA" id="ARBA00022771"/>
    </source>
</evidence>
<name>A0A1G5RSS6_9FIRM</name>
<dbReference type="InterPro" id="IPR050219">
    <property type="entry name" value="DnaG_primase"/>
</dbReference>
<keyword evidence="6 12" id="KW-0479">Metal-binding</keyword>
<dbReference type="GO" id="GO:0005737">
    <property type="term" value="C:cytoplasm"/>
    <property type="evidence" value="ECO:0007669"/>
    <property type="project" value="TreeGrafter"/>
</dbReference>
<organism evidence="17 18">
    <name type="scientific">Acidaminobacter hydrogenoformans DSM 2784</name>
    <dbReference type="NCBI Taxonomy" id="1120920"/>
    <lineage>
        <taxon>Bacteria</taxon>
        <taxon>Bacillati</taxon>
        <taxon>Bacillota</taxon>
        <taxon>Clostridia</taxon>
        <taxon>Peptostreptococcales</taxon>
        <taxon>Acidaminobacteraceae</taxon>
        <taxon>Acidaminobacter</taxon>
    </lineage>
</organism>
<dbReference type="SUPFAM" id="SSF56731">
    <property type="entry name" value="DNA primase core"/>
    <property type="match status" value="1"/>
</dbReference>
<dbReference type="Gene3D" id="3.90.580.10">
    <property type="entry name" value="Zinc finger, CHC2-type domain"/>
    <property type="match status" value="1"/>
</dbReference>
<feature type="domain" description="Toprim" evidence="16">
    <location>
        <begin position="257"/>
        <end position="338"/>
    </location>
</feature>
<dbReference type="InterPro" id="IPR013264">
    <property type="entry name" value="DNAG_N"/>
</dbReference>
<keyword evidence="10 12" id="KW-0238">DNA-binding</keyword>
<dbReference type="InterPro" id="IPR036977">
    <property type="entry name" value="DNA_primase_Znf_CHC2"/>
</dbReference>
<evidence type="ECO:0000256" key="1">
    <source>
        <dbReference type="ARBA" id="ARBA00022478"/>
    </source>
</evidence>
<evidence type="ECO:0000256" key="5">
    <source>
        <dbReference type="ARBA" id="ARBA00022705"/>
    </source>
</evidence>
<dbReference type="STRING" id="1120920.SAMN03080599_00588"/>
<dbReference type="InterPro" id="IPR030846">
    <property type="entry name" value="DnaG_bac"/>
</dbReference>
<evidence type="ECO:0000313" key="17">
    <source>
        <dbReference type="EMBL" id="SCZ77144.1"/>
    </source>
</evidence>
<evidence type="ECO:0000256" key="4">
    <source>
        <dbReference type="ARBA" id="ARBA00022695"/>
    </source>
</evidence>
<comment type="catalytic activity">
    <reaction evidence="12">
        <text>ssDNA + n NTP = ssDNA/pppN(pN)n-1 hybrid + (n-1) diphosphate.</text>
        <dbReference type="EC" id="2.7.7.101"/>
    </reaction>
</comment>
<dbReference type="EMBL" id="FMWL01000002">
    <property type="protein sequence ID" value="SCZ77144.1"/>
    <property type="molecule type" value="Genomic_DNA"/>
</dbReference>
<dbReference type="PIRSF" id="PIRSF002811">
    <property type="entry name" value="DnaG"/>
    <property type="match status" value="1"/>
</dbReference>
<dbReference type="EC" id="2.7.7.101" evidence="12"/>
<keyword evidence="8 12" id="KW-0862">Zinc</keyword>
<dbReference type="InterPro" id="IPR006295">
    <property type="entry name" value="DNA_primase_DnaG"/>
</dbReference>
<dbReference type="GO" id="GO:0003899">
    <property type="term" value="F:DNA-directed RNA polymerase activity"/>
    <property type="evidence" value="ECO:0007669"/>
    <property type="project" value="UniProtKB-UniRule"/>
</dbReference>
<dbReference type="Gene3D" id="3.40.1360.10">
    <property type="match status" value="1"/>
</dbReference>
<dbReference type="HAMAP" id="MF_00974">
    <property type="entry name" value="DNA_primase_DnaG"/>
    <property type="match status" value="1"/>
</dbReference>
<evidence type="ECO:0000256" key="9">
    <source>
        <dbReference type="ARBA" id="ARBA00022842"/>
    </source>
</evidence>
<dbReference type="Gene3D" id="3.90.980.10">
    <property type="entry name" value="DNA primase, catalytic core, N-terminal domain"/>
    <property type="match status" value="1"/>
</dbReference>